<feature type="transmembrane region" description="Helical" evidence="2">
    <location>
        <begin position="62"/>
        <end position="86"/>
    </location>
</feature>
<name>A0A6J6LJT6_9ZZZZ</name>
<keyword evidence="2" id="KW-0812">Transmembrane</keyword>
<feature type="transmembrane region" description="Helical" evidence="2">
    <location>
        <begin position="157"/>
        <end position="174"/>
    </location>
</feature>
<evidence type="ECO:0000256" key="2">
    <source>
        <dbReference type="SAM" id="Phobius"/>
    </source>
</evidence>
<evidence type="ECO:0000313" key="3">
    <source>
        <dbReference type="EMBL" id="CAB4661962.1"/>
    </source>
</evidence>
<feature type="compositionally biased region" description="Polar residues" evidence="1">
    <location>
        <begin position="10"/>
        <end position="25"/>
    </location>
</feature>
<gene>
    <name evidence="3" type="ORF">UFOPK2214_01300</name>
</gene>
<keyword evidence="2" id="KW-0472">Membrane</keyword>
<protein>
    <submittedName>
        <fullName evidence="3">Unannotated protein</fullName>
    </submittedName>
</protein>
<sequence length="275" mass="29851">MGSAFCPSCGQRSQLGRPTNQTERNQRAVSIDSTTLIFQVISVVSSILFTVYFHSLGVEPAWSAYAVALVPTILVFTPQIIGALAFGGRTDDARLTLIACVSGLFIGLRSVSFFLLDSRIPDNGTLAGAMFAGLAGFGVVATTYPRNKSLHEWIADDWKNIRIIWGLIAAYFLYQTRSELFGEFMIFTAGSIAGGSSTEVIQVALLIAVPFLVAPLRQSVAFTIGAFSLASWGGNMIMNTATDQLAWRPNPVITLCCVFLTVPWDEFFSSEQTTF</sequence>
<dbReference type="AlphaFoldDB" id="A0A6J6LJT6"/>
<feature type="transmembrane region" description="Helical" evidence="2">
    <location>
        <begin position="186"/>
        <end position="213"/>
    </location>
</feature>
<reference evidence="3" key="1">
    <citation type="submission" date="2020-05" db="EMBL/GenBank/DDBJ databases">
        <authorList>
            <person name="Chiriac C."/>
            <person name="Salcher M."/>
            <person name="Ghai R."/>
            <person name="Kavagutti S V."/>
        </authorList>
    </citation>
    <scope>NUCLEOTIDE SEQUENCE</scope>
</reference>
<proteinExistence type="predicted"/>
<feature type="region of interest" description="Disordered" evidence="1">
    <location>
        <begin position="1"/>
        <end position="25"/>
    </location>
</feature>
<feature type="transmembrane region" description="Helical" evidence="2">
    <location>
        <begin position="36"/>
        <end position="56"/>
    </location>
</feature>
<dbReference type="EMBL" id="CAEZWJ010000056">
    <property type="protein sequence ID" value="CAB4661962.1"/>
    <property type="molecule type" value="Genomic_DNA"/>
</dbReference>
<accession>A0A6J6LJT6</accession>
<feature type="transmembrane region" description="Helical" evidence="2">
    <location>
        <begin position="95"/>
        <end position="115"/>
    </location>
</feature>
<keyword evidence="2" id="KW-1133">Transmembrane helix</keyword>
<feature type="transmembrane region" description="Helical" evidence="2">
    <location>
        <begin position="127"/>
        <end position="145"/>
    </location>
</feature>
<organism evidence="3">
    <name type="scientific">freshwater metagenome</name>
    <dbReference type="NCBI Taxonomy" id="449393"/>
    <lineage>
        <taxon>unclassified sequences</taxon>
        <taxon>metagenomes</taxon>
        <taxon>ecological metagenomes</taxon>
    </lineage>
</organism>
<evidence type="ECO:0000256" key="1">
    <source>
        <dbReference type="SAM" id="MobiDB-lite"/>
    </source>
</evidence>
<feature type="transmembrane region" description="Helical" evidence="2">
    <location>
        <begin position="220"/>
        <end position="238"/>
    </location>
</feature>